<dbReference type="FunFam" id="3.30.70.270:FF:000003">
    <property type="entry name" value="Transposon Ty3-G Gag-Pol polyprotein"/>
    <property type="match status" value="1"/>
</dbReference>
<feature type="non-terminal residue" evidence="13">
    <location>
        <position position="1"/>
    </location>
</feature>
<dbReference type="GO" id="GO:0004519">
    <property type="term" value="F:endonuclease activity"/>
    <property type="evidence" value="ECO:0007669"/>
    <property type="project" value="UniProtKB-KW"/>
</dbReference>
<dbReference type="Gene3D" id="2.40.70.10">
    <property type="entry name" value="Acid Proteases"/>
    <property type="match status" value="1"/>
</dbReference>
<dbReference type="InterPro" id="IPR001969">
    <property type="entry name" value="Aspartic_peptidase_AS"/>
</dbReference>
<keyword evidence="6" id="KW-0378">Hydrolase</keyword>
<dbReference type="Pfam" id="PF00665">
    <property type="entry name" value="rve"/>
    <property type="match status" value="1"/>
</dbReference>
<dbReference type="OrthoDB" id="2290219at2759"/>
<evidence type="ECO:0000256" key="8">
    <source>
        <dbReference type="ARBA" id="ARBA00022884"/>
    </source>
</evidence>
<dbReference type="InterPro" id="IPR012337">
    <property type="entry name" value="RNaseH-like_sf"/>
</dbReference>
<proteinExistence type="predicted"/>
<accession>A0A8H7RDF4</accession>
<dbReference type="InterPro" id="IPR041577">
    <property type="entry name" value="RT_RNaseH_2"/>
</dbReference>
<dbReference type="InterPro" id="IPR043128">
    <property type="entry name" value="Rev_trsase/Diguanyl_cyclase"/>
</dbReference>
<keyword evidence="5" id="KW-0255">Endonuclease</keyword>
<dbReference type="InterPro" id="IPR001584">
    <property type="entry name" value="Integrase_cat-core"/>
</dbReference>
<dbReference type="Gene3D" id="1.10.340.70">
    <property type="match status" value="1"/>
</dbReference>
<dbReference type="AlphaFoldDB" id="A0A8H7RDF4"/>
<keyword evidence="14" id="KW-1185">Reference proteome</keyword>
<dbReference type="InterPro" id="IPR041588">
    <property type="entry name" value="Integrase_H2C2"/>
</dbReference>
<evidence type="ECO:0000313" key="13">
    <source>
        <dbReference type="EMBL" id="KAG2209354.1"/>
    </source>
</evidence>
<reference evidence="13 14" key="1">
    <citation type="submission" date="2020-12" db="EMBL/GenBank/DDBJ databases">
        <title>Metabolic potential, ecology and presence of endohyphal bacteria is reflected in genomic diversity of Mucoromycotina.</title>
        <authorList>
            <person name="Muszewska A."/>
            <person name="Okrasinska A."/>
            <person name="Steczkiewicz K."/>
            <person name="Drgas O."/>
            <person name="Orlowska M."/>
            <person name="Perlinska-Lenart U."/>
            <person name="Aleksandrzak-Piekarczyk T."/>
            <person name="Szatraj K."/>
            <person name="Zielenkiewicz U."/>
            <person name="Pilsyk S."/>
            <person name="Malc E."/>
            <person name="Mieczkowski P."/>
            <person name="Kruszewska J.S."/>
            <person name="Biernat P."/>
            <person name="Pawlowska J."/>
        </authorList>
    </citation>
    <scope>NUCLEOTIDE SEQUENCE [LARGE SCALE GENOMIC DNA]</scope>
    <source>
        <strain evidence="13 14">CBS 142.35</strain>
    </source>
</reference>
<evidence type="ECO:0000256" key="2">
    <source>
        <dbReference type="ARBA" id="ARBA00022695"/>
    </source>
</evidence>
<keyword evidence="8" id="KW-0694">RNA-binding</keyword>
<evidence type="ECO:0000256" key="11">
    <source>
        <dbReference type="ARBA" id="ARBA00023268"/>
    </source>
</evidence>
<keyword evidence="2" id="KW-0548">Nucleotidyltransferase</keyword>
<comment type="caution">
    <text evidence="13">The sequence shown here is derived from an EMBL/GenBank/DDBJ whole genome shotgun (WGS) entry which is preliminary data.</text>
</comment>
<keyword evidence="1" id="KW-0808">Transferase</keyword>
<dbReference type="InterPro" id="IPR043502">
    <property type="entry name" value="DNA/RNA_pol_sf"/>
</dbReference>
<dbReference type="Gene3D" id="3.10.10.10">
    <property type="entry name" value="HIV Type 1 Reverse Transcriptase, subunit A, domain 1"/>
    <property type="match status" value="2"/>
</dbReference>
<dbReference type="SUPFAM" id="SSF56672">
    <property type="entry name" value="DNA/RNA polymerases"/>
    <property type="match status" value="1"/>
</dbReference>
<evidence type="ECO:0000256" key="7">
    <source>
        <dbReference type="ARBA" id="ARBA00022842"/>
    </source>
</evidence>
<keyword evidence="4" id="KW-0064">Aspartyl protease</keyword>
<dbReference type="FunFam" id="3.10.10.10:FF:000002">
    <property type="entry name" value="Retrovirus-related Pol polyprotein from transposon 17.6-like protein"/>
    <property type="match status" value="1"/>
</dbReference>
<evidence type="ECO:0000256" key="4">
    <source>
        <dbReference type="ARBA" id="ARBA00022750"/>
    </source>
</evidence>
<dbReference type="EMBL" id="JAEPRB010000986">
    <property type="protein sequence ID" value="KAG2209354.1"/>
    <property type="molecule type" value="Genomic_DNA"/>
</dbReference>
<keyword evidence="4" id="KW-0645">Protease</keyword>
<name>A0A8H7RDF4_9FUNG</name>
<dbReference type="PROSITE" id="PS50994">
    <property type="entry name" value="INTEGRASE"/>
    <property type="match status" value="1"/>
</dbReference>
<dbReference type="GO" id="GO:0003964">
    <property type="term" value="F:RNA-directed DNA polymerase activity"/>
    <property type="evidence" value="ECO:0007669"/>
    <property type="project" value="UniProtKB-KW"/>
</dbReference>
<dbReference type="GO" id="GO:0003723">
    <property type="term" value="F:RNA binding"/>
    <property type="evidence" value="ECO:0007669"/>
    <property type="project" value="UniProtKB-KW"/>
</dbReference>
<dbReference type="PANTHER" id="PTHR37984">
    <property type="entry name" value="PROTEIN CBG26694"/>
    <property type="match status" value="1"/>
</dbReference>
<dbReference type="PROSITE" id="PS00141">
    <property type="entry name" value="ASP_PROTEASE"/>
    <property type="match status" value="1"/>
</dbReference>
<feature type="domain" description="Integrase catalytic" evidence="12">
    <location>
        <begin position="791"/>
        <end position="950"/>
    </location>
</feature>
<sequence>SQIFLGENFKLCRSTPSSVHEIQVPSSVQKSLSMCQKSTVEATEGGQHKEDTDHDDILEVNKLQEDCCRIMQLQACKDGSESLPLYDGSCAGKCMLVLLDSGASSSYISPNMVKNLETVQVEAREVETAGGHRLRIDKMVNVDFNLDGCNMTIKAYILDTKFDFVLGRNWLQKYTPDVDWSTDNWNVKINGETKILKPVRYLGESGLRYLLLHKQINQAIRHKEVEEVYLLHLLESDIKENKIPEELQPLVDEYQEIFQDELPGLPPDRGFEHVIDTGDEKPVSRPPYKMSPLELDELRCQLNELLELGLVVPSSSPWGSPVLFVKKADGTMRMCVDYRATNKKTIRINAPLPRIDEYLEHIPKTAFNTRYGQYSWKVLPFGLCNAPPSFQALMNKVLGDLLDRCCIVYLDDILIFSDSWDKHKEHVKMVLDKLRDNELYANYKKCKFGKEITFLGFRVSAAGILPASDKVKAIQEWKPLNNVQEVRQFIGLAQHFRRFIPNFASMAAPLTDLTRGTGPKKRKIQWTEECQRSFDLIKEKLIQAPVLQAPDPKRPYRVEVDASDVGVGAVLLQEGDDKQWHPLAYESRKLSSAERNYPTQERELLAILHALRTWRCFLKGSQYEPGKTMHVPDALSRYDYSGNPGNDTMEPEFLYAVSARSIPPEHRNDWPHYYVDRPSDLPETGVNFLDQEKDHFVVKDKKVYRLIKLKHEDGAEEIKEVRFLPFVQSADKVNSFHEAFGHSGSATLFDLLRFRVWWPSMKADIKDWLQRCPSCQVNSRRSRTHHDVMHPLLLPGAFERWHLDFISELPKSTKGNRWILVAVDYATNYPIARAVPVALSKAVADFLYEEIVMHFSCPKEIVTDRGANFMSKVVRFYTECIKIAHRFTSTFHVRSNSKCERYNGVLKQMLQKYTNSALHIWDQYLDAALFACRIRTHTTAKYSPYYLTYG</sequence>
<evidence type="ECO:0000313" key="14">
    <source>
        <dbReference type="Proteomes" id="UP000646827"/>
    </source>
</evidence>
<dbReference type="GO" id="GO:0005634">
    <property type="term" value="C:nucleus"/>
    <property type="evidence" value="ECO:0007669"/>
    <property type="project" value="UniProtKB-ARBA"/>
</dbReference>
<dbReference type="SUPFAM" id="SSF50630">
    <property type="entry name" value="Acid proteases"/>
    <property type="match status" value="1"/>
</dbReference>
<keyword evidence="7" id="KW-0460">Magnesium</keyword>
<dbReference type="Pfam" id="PF17919">
    <property type="entry name" value="RT_RNaseH_2"/>
    <property type="match status" value="1"/>
</dbReference>
<dbReference type="InterPro" id="IPR036397">
    <property type="entry name" value="RNaseH_sf"/>
</dbReference>
<feature type="non-terminal residue" evidence="13">
    <location>
        <position position="950"/>
    </location>
</feature>
<dbReference type="CDD" id="cd01647">
    <property type="entry name" value="RT_LTR"/>
    <property type="match status" value="1"/>
</dbReference>
<dbReference type="SUPFAM" id="SSF53098">
    <property type="entry name" value="Ribonuclease H-like"/>
    <property type="match status" value="1"/>
</dbReference>
<dbReference type="GO" id="GO:0004190">
    <property type="term" value="F:aspartic-type endopeptidase activity"/>
    <property type="evidence" value="ECO:0007669"/>
    <property type="project" value="UniProtKB-KW"/>
</dbReference>
<evidence type="ECO:0000256" key="1">
    <source>
        <dbReference type="ARBA" id="ARBA00022679"/>
    </source>
</evidence>
<dbReference type="Gene3D" id="3.30.70.270">
    <property type="match status" value="3"/>
</dbReference>
<dbReference type="InterPro" id="IPR000477">
    <property type="entry name" value="RT_dom"/>
</dbReference>
<dbReference type="GO" id="GO:0015074">
    <property type="term" value="P:DNA integration"/>
    <property type="evidence" value="ECO:0007669"/>
    <property type="project" value="UniProtKB-KW"/>
</dbReference>
<dbReference type="CDD" id="cd00303">
    <property type="entry name" value="retropepsin_like"/>
    <property type="match status" value="1"/>
</dbReference>
<evidence type="ECO:0000256" key="3">
    <source>
        <dbReference type="ARBA" id="ARBA00022722"/>
    </source>
</evidence>
<evidence type="ECO:0000256" key="6">
    <source>
        <dbReference type="ARBA" id="ARBA00022801"/>
    </source>
</evidence>
<dbReference type="FunFam" id="3.30.70.270:FF:000020">
    <property type="entry name" value="Transposon Tf2-6 polyprotein-like Protein"/>
    <property type="match status" value="1"/>
</dbReference>
<protein>
    <recommendedName>
        <fullName evidence="12">Integrase catalytic domain-containing protein</fullName>
    </recommendedName>
</protein>
<evidence type="ECO:0000256" key="9">
    <source>
        <dbReference type="ARBA" id="ARBA00022908"/>
    </source>
</evidence>
<keyword evidence="3" id="KW-0540">Nuclease</keyword>
<dbReference type="PANTHER" id="PTHR37984:SF5">
    <property type="entry name" value="PROTEIN NYNRIN-LIKE"/>
    <property type="match status" value="1"/>
</dbReference>
<evidence type="ECO:0000256" key="5">
    <source>
        <dbReference type="ARBA" id="ARBA00022759"/>
    </source>
</evidence>
<dbReference type="Pfam" id="PF08284">
    <property type="entry name" value="RVP_2"/>
    <property type="match status" value="1"/>
</dbReference>
<dbReference type="Gene3D" id="3.30.420.10">
    <property type="entry name" value="Ribonuclease H-like superfamily/Ribonuclease H"/>
    <property type="match status" value="1"/>
</dbReference>
<dbReference type="GO" id="GO:0006508">
    <property type="term" value="P:proteolysis"/>
    <property type="evidence" value="ECO:0007669"/>
    <property type="project" value="InterPro"/>
</dbReference>
<gene>
    <name evidence="13" type="ORF">INT45_002604</name>
</gene>
<evidence type="ECO:0000256" key="10">
    <source>
        <dbReference type="ARBA" id="ARBA00022918"/>
    </source>
</evidence>
<dbReference type="InterPro" id="IPR021109">
    <property type="entry name" value="Peptidase_aspartic_dom_sf"/>
</dbReference>
<keyword evidence="9" id="KW-0229">DNA integration</keyword>
<keyword evidence="11" id="KW-0511">Multifunctional enzyme</keyword>
<dbReference type="Pfam" id="PF00078">
    <property type="entry name" value="RVT_1"/>
    <property type="match status" value="1"/>
</dbReference>
<keyword evidence="10" id="KW-0695">RNA-directed DNA polymerase</keyword>
<evidence type="ECO:0000259" key="12">
    <source>
        <dbReference type="PROSITE" id="PS50994"/>
    </source>
</evidence>
<dbReference type="Proteomes" id="UP000646827">
    <property type="component" value="Unassembled WGS sequence"/>
</dbReference>
<dbReference type="Pfam" id="PF17921">
    <property type="entry name" value="Integrase_H2C2"/>
    <property type="match status" value="1"/>
</dbReference>
<dbReference type="InterPro" id="IPR050951">
    <property type="entry name" value="Retrovirus_Pol_polyprotein"/>
</dbReference>
<organism evidence="13 14">
    <name type="scientific">Circinella minor</name>
    <dbReference type="NCBI Taxonomy" id="1195481"/>
    <lineage>
        <taxon>Eukaryota</taxon>
        <taxon>Fungi</taxon>
        <taxon>Fungi incertae sedis</taxon>
        <taxon>Mucoromycota</taxon>
        <taxon>Mucoromycotina</taxon>
        <taxon>Mucoromycetes</taxon>
        <taxon>Mucorales</taxon>
        <taxon>Lichtheimiaceae</taxon>
        <taxon>Circinella</taxon>
    </lineage>
</organism>
<dbReference type="CDD" id="cd09274">
    <property type="entry name" value="RNase_HI_RT_Ty3"/>
    <property type="match status" value="1"/>
</dbReference>